<keyword evidence="3" id="KW-1185">Reference proteome</keyword>
<accession>A0ABR3DPY5</accession>
<name>A0ABR3DPY5_NEUIN</name>
<reference evidence="2 3" key="1">
    <citation type="submission" date="2023-09" db="EMBL/GenBank/DDBJ databases">
        <title>Multi-omics analysis of a traditional fermented food reveals byproduct-associated fungal strains for waste-to-food upcycling.</title>
        <authorList>
            <consortium name="Lawrence Berkeley National Laboratory"/>
            <person name="Rekdal V.M."/>
            <person name="Villalobos-Escobedo J.M."/>
            <person name="Rodriguez-Valeron N."/>
            <person name="Garcia M.O."/>
            <person name="Vasquez D.P."/>
            <person name="Damayanti I."/>
            <person name="Sorensen P.M."/>
            <person name="Baidoo E.E."/>
            <person name="De Carvalho A.C."/>
            <person name="Riley R."/>
            <person name="Lipzen A."/>
            <person name="He G."/>
            <person name="Yan M."/>
            <person name="Haridas S."/>
            <person name="Daum C."/>
            <person name="Yoshinaga Y."/>
            <person name="Ng V."/>
            <person name="Grigoriev I.V."/>
            <person name="Munk R."/>
            <person name="Nuraida L."/>
            <person name="Wijaya C.H."/>
            <person name="Morales P.-C."/>
            <person name="Keasling J.D."/>
        </authorList>
    </citation>
    <scope>NUCLEOTIDE SEQUENCE [LARGE SCALE GENOMIC DNA]</scope>
    <source>
        <strain evidence="2 3">FGSC 2613</strain>
    </source>
</reference>
<organism evidence="2 3">
    <name type="scientific">Neurospora intermedia</name>
    <dbReference type="NCBI Taxonomy" id="5142"/>
    <lineage>
        <taxon>Eukaryota</taxon>
        <taxon>Fungi</taxon>
        <taxon>Dikarya</taxon>
        <taxon>Ascomycota</taxon>
        <taxon>Pezizomycotina</taxon>
        <taxon>Sordariomycetes</taxon>
        <taxon>Sordariomycetidae</taxon>
        <taxon>Sordariales</taxon>
        <taxon>Sordariaceae</taxon>
        <taxon>Neurospora</taxon>
    </lineage>
</organism>
<evidence type="ECO:0000313" key="2">
    <source>
        <dbReference type="EMBL" id="KAL0474388.1"/>
    </source>
</evidence>
<evidence type="ECO:0008006" key="4">
    <source>
        <dbReference type="Google" id="ProtNLM"/>
    </source>
</evidence>
<feature type="compositionally biased region" description="Polar residues" evidence="1">
    <location>
        <begin position="1"/>
        <end position="12"/>
    </location>
</feature>
<dbReference type="EMBL" id="JAVLET010000001">
    <property type="protein sequence ID" value="KAL0474388.1"/>
    <property type="molecule type" value="Genomic_DNA"/>
</dbReference>
<feature type="region of interest" description="Disordered" evidence="1">
    <location>
        <begin position="1"/>
        <end position="32"/>
    </location>
</feature>
<evidence type="ECO:0000313" key="3">
    <source>
        <dbReference type="Proteomes" id="UP001451303"/>
    </source>
</evidence>
<dbReference type="Proteomes" id="UP001451303">
    <property type="component" value="Unassembled WGS sequence"/>
</dbReference>
<comment type="caution">
    <text evidence="2">The sequence shown here is derived from an EMBL/GenBank/DDBJ whole genome shotgun (WGS) entry which is preliminary data.</text>
</comment>
<sequence length="136" mass="15197">MNPAYPSTTPATRSKMDKGRNEAKTPHDLSDPCRLSSHCAIIGRATHTAFRLQVPGIYGFPAYTFHSVRRADPELPVASGCSSFHQAERPRAATIRPSQGSILYQDRQPPESRLFYYFRSISFKLTSVHDESPGFP</sequence>
<protein>
    <recommendedName>
        <fullName evidence="4">Questionable protein</fullName>
    </recommendedName>
</protein>
<proteinExistence type="predicted"/>
<evidence type="ECO:0000256" key="1">
    <source>
        <dbReference type="SAM" id="MobiDB-lite"/>
    </source>
</evidence>
<gene>
    <name evidence="2" type="ORF">QR685DRAFT_567338</name>
</gene>
<feature type="compositionally biased region" description="Basic and acidic residues" evidence="1">
    <location>
        <begin position="14"/>
        <end position="31"/>
    </location>
</feature>